<name>A0A0E9V962_ANGAN</name>
<protein>
    <submittedName>
        <fullName evidence="1">Uncharacterized protein</fullName>
    </submittedName>
</protein>
<evidence type="ECO:0000313" key="1">
    <source>
        <dbReference type="EMBL" id="JAH73995.1"/>
    </source>
</evidence>
<organism evidence="1">
    <name type="scientific">Anguilla anguilla</name>
    <name type="common">European freshwater eel</name>
    <name type="synonym">Muraena anguilla</name>
    <dbReference type="NCBI Taxonomy" id="7936"/>
    <lineage>
        <taxon>Eukaryota</taxon>
        <taxon>Metazoa</taxon>
        <taxon>Chordata</taxon>
        <taxon>Craniata</taxon>
        <taxon>Vertebrata</taxon>
        <taxon>Euteleostomi</taxon>
        <taxon>Actinopterygii</taxon>
        <taxon>Neopterygii</taxon>
        <taxon>Teleostei</taxon>
        <taxon>Anguilliformes</taxon>
        <taxon>Anguillidae</taxon>
        <taxon>Anguilla</taxon>
    </lineage>
</organism>
<accession>A0A0E9V962</accession>
<reference evidence="1" key="1">
    <citation type="submission" date="2014-11" db="EMBL/GenBank/DDBJ databases">
        <authorList>
            <person name="Amaro Gonzalez C."/>
        </authorList>
    </citation>
    <scope>NUCLEOTIDE SEQUENCE</scope>
</reference>
<sequence>MTLSALRQSGTFCGPSKVLRDRSKAVACTQKTAILAHSEK</sequence>
<dbReference type="EMBL" id="GBXM01034582">
    <property type="protein sequence ID" value="JAH73995.1"/>
    <property type="molecule type" value="Transcribed_RNA"/>
</dbReference>
<proteinExistence type="predicted"/>
<reference evidence="1" key="2">
    <citation type="journal article" date="2015" name="Fish Shellfish Immunol.">
        <title>Early steps in the European eel (Anguilla anguilla)-Vibrio vulnificus interaction in the gills: Role of the RtxA13 toxin.</title>
        <authorList>
            <person name="Callol A."/>
            <person name="Pajuelo D."/>
            <person name="Ebbesson L."/>
            <person name="Teles M."/>
            <person name="MacKenzie S."/>
            <person name="Amaro C."/>
        </authorList>
    </citation>
    <scope>NUCLEOTIDE SEQUENCE</scope>
</reference>
<dbReference type="AlphaFoldDB" id="A0A0E9V962"/>